<dbReference type="Proteomes" id="UP001054837">
    <property type="component" value="Unassembled WGS sequence"/>
</dbReference>
<dbReference type="AlphaFoldDB" id="A0AAV4QKP9"/>
<evidence type="ECO:0000313" key="2">
    <source>
        <dbReference type="EMBL" id="GIY09419.1"/>
    </source>
</evidence>
<gene>
    <name evidence="2" type="ORF">CDAR_110591</name>
</gene>
<evidence type="ECO:0000313" key="3">
    <source>
        <dbReference type="Proteomes" id="UP001054837"/>
    </source>
</evidence>
<dbReference type="EMBL" id="BPLQ01004630">
    <property type="protein sequence ID" value="GIY09419.1"/>
    <property type="molecule type" value="Genomic_DNA"/>
</dbReference>
<feature type="region of interest" description="Disordered" evidence="1">
    <location>
        <begin position="1"/>
        <end position="22"/>
    </location>
</feature>
<name>A0AAV4QKP9_9ARAC</name>
<accession>A0AAV4QKP9</accession>
<sequence length="163" mass="18126">MFGEIYKRGVAQSDGSPDLSKSSSDLFLAAAQDSMPEKSDGVVPRREVVGFKLEGKGLAEADLKSSLGQRRARLHICFKVARALSSGASTHLPRRTLYADSSQPHCGSHFVQEPRDPGTRHHNSFHYAYIMNINHEPFSTVRRREGLPQFRGQGALHKFSFSE</sequence>
<evidence type="ECO:0000256" key="1">
    <source>
        <dbReference type="SAM" id="MobiDB-lite"/>
    </source>
</evidence>
<protein>
    <submittedName>
        <fullName evidence="2">Uncharacterized protein</fullName>
    </submittedName>
</protein>
<comment type="caution">
    <text evidence="2">The sequence shown here is derived from an EMBL/GenBank/DDBJ whole genome shotgun (WGS) entry which is preliminary data.</text>
</comment>
<keyword evidence="3" id="KW-1185">Reference proteome</keyword>
<feature type="compositionally biased region" description="Low complexity" evidence="1">
    <location>
        <begin position="13"/>
        <end position="22"/>
    </location>
</feature>
<reference evidence="2 3" key="1">
    <citation type="submission" date="2021-06" db="EMBL/GenBank/DDBJ databases">
        <title>Caerostris darwini draft genome.</title>
        <authorList>
            <person name="Kono N."/>
            <person name="Arakawa K."/>
        </authorList>
    </citation>
    <scope>NUCLEOTIDE SEQUENCE [LARGE SCALE GENOMIC DNA]</scope>
</reference>
<proteinExistence type="predicted"/>
<organism evidence="2 3">
    <name type="scientific">Caerostris darwini</name>
    <dbReference type="NCBI Taxonomy" id="1538125"/>
    <lineage>
        <taxon>Eukaryota</taxon>
        <taxon>Metazoa</taxon>
        <taxon>Ecdysozoa</taxon>
        <taxon>Arthropoda</taxon>
        <taxon>Chelicerata</taxon>
        <taxon>Arachnida</taxon>
        <taxon>Araneae</taxon>
        <taxon>Araneomorphae</taxon>
        <taxon>Entelegynae</taxon>
        <taxon>Araneoidea</taxon>
        <taxon>Araneidae</taxon>
        <taxon>Caerostris</taxon>
    </lineage>
</organism>